<sequence>MVGVKMGVFATTFYPQNPSKNLNPPPTGFDNVYCRNQ</sequence>
<evidence type="ECO:0000313" key="1">
    <source>
        <dbReference type="EMBL" id="DAF52735.1"/>
    </source>
</evidence>
<reference evidence="1" key="1">
    <citation type="journal article" date="2021" name="Proc. Natl. Acad. Sci. U.S.A.">
        <title>A Catalog of Tens of Thousands of Viruses from Human Metagenomes Reveals Hidden Associations with Chronic Diseases.</title>
        <authorList>
            <person name="Tisza M.J."/>
            <person name="Buck C.B."/>
        </authorList>
    </citation>
    <scope>NUCLEOTIDE SEQUENCE</scope>
    <source>
        <strain evidence="1">CtqSm5</strain>
    </source>
</reference>
<dbReference type="EMBL" id="BK032642">
    <property type="protein sequence ID" value="DAF52735.1"/>
    <property type="molecule type" value="Genomic_DNA"/>
</dbReference>
<proteinExistence type="predicted"/>
<name>A0A8S5SPX1_9CAUD</name>
<accession>A0A8S5SPX1</accession>
<organism evidence="1">
    <name type="scientific">Siphoviridae sp. ctqSm5</name>
    <dbReference type="NCBI Taxonomy" id="2827949"/>
    <lineage>
        <taxon>Viruses</taxon>
        <taxon>Duplodnaviria</taxon>
        <taxon>Heunggongvirae</taxon>
        <taxon>Uroviricota</taxon>
        <taxon>Caudoviricetes</taxon>
    </lineage>
</organism>
<protein>
    <submittedName>
        <fullName evidence="1">Uncharacterized protein</fullName>
    </submittedName>
</protein>